<reference evidence="6 7" key="1">
    <citation type="submission" date="2021-01" db="EMBL/GenBank/DDBJ databases">
        <title>Whole genome shotgun sequence of Actinoplanes couchii NBRC 106145.</title>
        <authorList>
            <person name="Komaki H."/>
            <person name="Tamura T."/>
        </authorList>
    </citation>
    <scope>NUCLEOTIDE SEQUENCE [LARGE SCALE GENOMIC DNA]</scope>
    <source>
        <strain evidence="6 7">NBRC 106145</strain>
    </source>
</reference>
<evidence type="ECO:0000256" key="1">
    <source>
        <dbReference type="ARBA" id="ARBA00001946"/>
    </source>
</evidence>
<dbReference type="PANTHER" id="PTHR11839:SF18">
    <property type="entry name" value="NUDIX HYDROLASE DOMAIN-CONTAINING PROTEIN"/>
    <property type="match status" value="1"/>
</dbReference>
<dbReference type="InterPro" id="IPR015797">
    <property type="entry name" value="NUDIX_hydrolase-like_dom_sf"/>
</dbReference>
<evidence type="ECO:0000256" key="3">
    <source>
        <dbReference type="ARBA" id="ARBA00022801"/>
    </source>
</evidence>
<accession>A0ABQ3XNC6</accession>
<evidence type="ECO:0000313" key="6">
    <source>
        <dbReference type="EMBL" id="GID59993.1"/>
    </source>
</evidence>
<evidence type="ECO:0000313" key="7">
    <source>
        <dbReference type="Proteomes" id="UP000612282"/>
    </source>
</evidence>
<organism evidence="6 7">
    <name type="scientific">Actinoplanes couchii</name>
    <dbReference type="NCBI Taxonomy" id="403638"/>
    <lineage>
        <taxon>Bacteria</taxon>
        <taxon>Bacillati</taxon>
        <taxon>Actinomycetota</taxon>
        <taxon>Actinomycetes</taxon>
        <taxon>Micromonosporales</taxon>
        <taxon>Micromonosporaceae</taxon>
        <taxon>Actinoplanes</taxon>
    </lineage>
</organism>
<comment type="cofactor">
    <cofactor evidence="1">
        <name>Mg(2+)</name>
        <dbReference type="ChEBI" id="CHEBI:18420"/>
    </cofactor>
</comment>
<feature type="domain" description="Nudix hydrolase" evidence="5">
    <location>
        <begin position="52"/>
        <end position="180"/>
    </location>
</feature>
<keyword evidence="7" id="KW-1185">Reference proteome</keyword>
<dbReference type="PROSITE" id="PS51462">
    <property type="entry name" value="NUDIX"/>
    <property type="match status" value="1"/>
</dbReference>
<dbReference type="GO" id="GO:0016787">
    <property type="term" value="F:hydrolase activity"/>
    <property type="evidence" value="ECO:0007669"/>
    <property type="project" value="UniProtKB-KW"/>
</dbReference>
<evidence type="ECO:0000256" key="4">
    <source>
        <dbReference type="RuleBase" id="RU003476"/>
    </source>
</evidence>
<dbReference type="InterPro" id="IPR020476">
    <property type="entry name" value="Nudix_hydrolase"/>
</dbReference>
<name>A0ABQ3XNC6_9ACTN</name>
<dbReference type="Pfam" id="PF00293">
    <property type="entry name" value="NUDIX"/>
    <property type="match status" value="1"/>
</dbReference>
<keyword evidence="3 4" id="KW-0378">Hydrolase</keyword>
<dbReference type="EMBL" id="BOMG01000103">
    <property type="protein sequence ID" value="GID59993.1"/>
    <property type="molecule type" value="Genomic_DNA"/>
</dbReference>
<dbReference type="CDD" id="cd03424">
    <property type="entry name" value="NUDIX_ADPRase_Nudt5_UGPPase_Nudt14"/>
    <property type="match status" value="1"/>
</dbReference>
<sequence>MECDSWEAEVNEPSPAWQVHGERSIYENRWVRLSRVDVEPPGVERFEHHVVRLNSAAIAAVVDGRDRVLMLRQYRFVPGKWAWELPGGLLDPGEDPAATAAREVEEETGWRPHALRRVLTYQPIVGMVDSPHVLFVGRGADLVGEPEGGEEAGEVTWIPLADVRDLITKGEIISSGTLLTLLHILAFGIDPEES</sequence>
<dbReference type="Gene3D" id="3.90.79.10">
    <property type="entry name" value="Nucleoside Triphosphate Pyrophosphohydrolase"/>
    <property type="match status" value="1"/>
</dbReference>
<dbReference type="SUPFAM" id="SSF55811">
    <property type="entry name" value="Nudix"/>
    <property type="match status" value="1"/>
</dbReference>
<evidence type="ECO:0000259" key="5">
    <source>
        <dbReference type="PROSITE" id="PS51462"/>
    </source>
</evidence>
<dbReference type="PANTHER" id="PTHR11839">
    <property type="entry name" value="UDP/ADP-SUGAR PYROPHOSPHATASE"/>
    <property type="match status" value="1"/>
</dbReference>
<comment type="similarity">
    <text evidence="2 4">Belongs to the Nudix hydrolase family.</text>
</comment>
<evidence type="ECO:0000256" key="2">
    <source>
        <dbReference type="ARBA" id="ARBA00005582"/>
    </source>
</evidence>
<proteinExistence type="inferred from homology"/>
<dbReference type="PRINTS" id="PR00502">
    <property type="entry name" value="NUDIXFAMILY"/>
</dbReference>
<gene>
    <name evidence="6" type="ORF">Aco03nite_083970</name>
</gene>
<protein>
    <submittedName>
        <fullName evidence="6">NUDIX hydrolase</fullName>
    </submittedName>
</protein>
<dbReference type="InterPro" id="IPR000086">
    <property type="entry name" value="NUDIX_hydrolase_dom"/>
</dbReference>
<comment type="caution">
    <text evidence="6">The sequence shown here is derived from an EMBL/GenBank/DDBJ whole genome shotgun (WGS) entry which is preliminary data.</text>
</comment>
<dbReference type="Proteomes" id="UP000612282">
    <property type="component" value="Unassembled WGS sequence"/>
</dbReference>
<dbReference type="PROSITE" id="PS00893">
    <property type="entry name" value="NUDIX_BOX"/>
    <property type="match status" value="1"/>
</dbReference>
<dbReference type="InterPro" id="IPR020084">
    <property type="entry name" value="NUDIX_hydrolase_CS"/>
</dbReference>